<comment type="caution">
    <text evidence="1">The sequence shown here is derived from an EMBL/GenBank/DDBJ whole genome shotgun (WGS) entry which is preliminary data.</text>
</comment>
<accession>A0AAN9L7K8</accession>
<organism evidence="1 2">
    <name type="scientific">Canavalia gladiata</name>
    <name type="common">Sword bean</name>
    <name type="synonym">Dolichos gladiatus</name>
    <dbReference type="NCBI Taxonomy" id="3824"/>
    <lineage>
        <taxon>Eukaryota</taxon>
        <taxon>Viridiplantae</taxon>
        <taxon>Streptophyta</taxon>
        <taxon>Embryophyta</taxon>
        <taxon>Tracheophyta</taxon>
        <taxon>Spermatophyta</taxon>
        <taxon>Magnoliopsida</taxon>
        <taxon>eudicotyledons</taxon>
        <taxon>Gunneridae</taxon>
        <taxon>Pentapetalae</taxon>
        <taxon>rosids</taxon>
        <taxon>fabids</taxon>
        <taxon>Fabales</taxon>
        <taxon>Fabaceae</taxon>
        <taxon>Papilionoideae</taxon>
        <taxon>50 kb inversion clade</taxon>
        <taxon>NPAAA clade</taxon>
        <taxon>indigoferoid/millettioid clade</taxon>
        <taxon>Phaseoleae</taxon>
        <taxon>Canavalia</taxon>
    </lineage>
</organism>
<sequence length="257" mass="29073">MLAIGILVRSVMHITKPHEHAEIGLRSSRDYSVGHDSRFSYAYGSGVEDAGFWGFDTKRIVQISAMFTLEKSGTTYACLNFLHVHRLLHVAMLAPNQSPAARHARISRLGYFQKKFQYTCKSTELMLWESARLMTSEPAKNQNGRDHEFMKPDPKPDVLQTLKPLLPFVKCKANQRHGYGVHLLVAINIEVGFDMFRILPLQSLANPSPSGSICIYCQQQCQTWDKRETLHAAYGVSHNLTSVKDAFKLIWGVKLPI</sequence>
<keyword evidence="2" id="KW-1185">Reference proteome</keyword>
<proteinExistence type="predicted"/>
<name>A0AAN9L7K8_CANGL</name>
<dbReference type="Proteomes" id="UP001367508">
    <property type="component" value="Unassembled WGS sequence"/>
</dbReference>
<protein>
    <submittedName>
        <fullName evidence="1">Uncharacterized protein</fullName>
    </submittedName>
</protein>
<evidence type="ECO:0000313" key="1">
    <source>
        <dbReference type="EMBL" id="KAK7330556.1"/>
    </source>
</evidence>
<gene>
    <name evidence="1" type="ORF">VNO77_24751</name>
</gene>
<dbReference type="EMBL" id="JAYMYQ010000005">
    <property type="protein sequence ID" value="KAK7330556.1"/>
    <property type="molecule type" value="Genomic_DNA"/>
</dbReference>
<reference evidence="1 2" key="1">
    <citation type="submission" date="2024-01" db="EMBL/GenBank/DDBJ databases">
        <title>The genomes of 5 underutilized Papilionoideae crops provide insights into root nodulation and disease resistanc.</title>
        <authorList>
            <person name="Jiang F."/>
        </authorList>
    </citation>
    <scope>NUCLEOTIDE SEQUENCE [LARGE SCALE GENOMIC DNA]</scope>
    <source>
        <strain evidence="1">LVBAO_FW01</strain>
        <tissue evidence="1">Leaves</tissue>
    </source>
</reference>
<evidence type="ECO:0000313" key="2">
    <source>
        <dbReference type="Proteomes" id="UP001367508"/>
    </source>
</evidence>
<dbReference type="AlphaFoldDB" id="A0AAN9L7K8"/>